<evidence type="ECO:0000256" key="1">
    <source>
        <dbReference type="ARBA" id="ARBA00001974"/>
    </source>
</evidence>
<dbReference type="SUPFAM" id="SSF56425">
    <property type="entry name" value="Succinate dehydrogenase/fumarate reductase flavoprotein, catalytic domain"/>
    <property type="match status" value="1"/>
</dbReference>
<dbReference type="Proteomes" id="UP000236197">
    <property type="component" value="Unassembled WGS sequence"/>
</dbReference>
<comment type="cofactor">
    <cofactor evidence="1">
        <name>FAD</name>
        <dbReference type="ChEBI" id="CHEBI:57692"/>
    </cofactor>
</comment>
<dbReference type="InterPro" id="IPR036188">
    <property type="entry name" value="FAD/NAD-bd_sf"/>
</dbReference>
<dbReference type="PROSITE" id="PS51318">
    <property type="entry name" value="TAT"/>
    <property type="match status" value="1"/>
</dbReference>
<evidence type="ECO:0000259" key="6">
    <source>
        <dbReference type="Pfam" id="PF00890"/>
    </source>
</evidence>
<organism evidence="7 8">
    <name type="scientific">Enteroscipio rubneri</name>
    <dbReference type="NCBI Taxonomy" id="2070686"/>
    <lineage>
        <taxon>Bacteria</taxon>
        <taxon>Bacillati</taxon>
        <taxon>Actinomycetota</taxon>
        <taxon>Coriobacteriia</taxon>
        <taxon>Eggerthellales</taxon>
        <taxon>Eggerthellaceae</taxon>
        <taxon>Enteroscipio</taxon>
    </lineage>
</organism>
<feature type="region of interest" description="Disordered" evidence="5">
    <location>
        <begin position="59"/>
        <end position="78"/>
    </location>
</feature>
<gene>
    <name evidence="7" type="ORF">C2L71_00855</name>
</gene>
<keyword evidence="8" id="KW-1185">Reference proteome</keyword>
<dbReference type="PRINTS" id="PR00368">
    <property type="entry name" value="FADPNR"/>
</dbReference>
<name>A0A2K2UE91_9ACTN</name>
<sequence>MPAESRAGMAESHVGTRMERGSTMDISRRSFIKGAGLAGTAALGAAALAGCASTSSTQSADAAGSSEAGRWSWSTAPEPIPDDKISDTYECELCIVGAGVAGNPAALYAAKHGYDVIVLQKESTPQVNGQGCGSWNTKFGTENGLVWNISNDIQNFAAISNGKPNLRLVRNIMERSGAAIEWIVSEVPDPAPSWDIVEDTHTGCQWILNDDYATRYTGFKTLHNNIAAKAAEYGARYLYETPAVQLVTDGENNVVGVIGQTGSSYVRVNASKGVILCTGDISDDEEMLEAYCPVMLDVPTNHAVATNTGDGLKMGLWVGADMDDPPSGMQMFITPSALPQGTAPCVSLPYLHVNTEGKRFFNENGGDQYQGTSIALQPDHRAYQIMDSHVVEHGSCTQEELDEGLKLGNTYQSDTIEGLADAVGIPADELVRTVKRYNELVDGGDDLDFGVDPEVLANNGIKDAPFYLMEYQASKFVAAPGLTCNEYLQVLSKDRQVIKGLYAAGNVQGSFFGYDYPVNGFGGFSLGRSMTGGVLAVMSATGTFDDEIA</sequence>
<dbReference type="GO" id="GO:0033765">
    <property type="term" value="F:steroid dehydrogenase activity, acting on the CH-CH group of donors"/>
    <property type="evidence" value="ECO:0007669"/>
    <property type="project" value="UniProtKB-ARBA"/>
</dbReference>
<feature type="domain" description="FAD-dependent oxidoreductase 2 FAD-binding" evidence="6">
    <location>
        <begin position="95"/>
        <end position="514"/>
    </location>
</feature>
<keyword evidence="4" id="KW-0560">Oxidoreductase</keyword>
<evidence type="ECO:0000256" key="2">
    <source>
        <dbReference type="ARBA" id="ARBA00022630"/>
    </source>
</evidence>
<feature type="region of interest" description="Disordered" evidence="5">
    <location>
        <begin position="1"/>
        <end position="21"/>
    </location>
</feature>
<proteinExistence type="predicted"/>
<dbReference type="PANTHER" id="PTHR43400">
    <property type="entry name" value="FUMARATE REDUCTASE"/>
    <property type="match status" value="1"/>
</dbReference>
<protein>
    <recommendedName>
        <fullName evidence="6">FAD-dependent oxidoreductase 2 FAD-binding domain-containing protein</fullName>
    </recommendedName>
</protein>
<keyword evidence="2" id="KW-0285">Flavoprotein</keyword>
<evidence type="ECO:0000256" key="3">
    <source>
        <dbReference type="ARBA" id="ARBA00022827"/>
    </source>
</evidence>
<evidence type="ECO:0000313" key="7">
    <source>
        <dbReference type="EMBL" id="PNV68569.1"/>
    </source>
</evidence>
<reference evidence="8" key="1">
    <citation type="submission" date="2018-01" db="EMBL/GenBank/DDBJ databases">
        <title>Rubneribacter badeniensis gen. nov., sp. nov., and Colonibacter rubneri, gen. nov., sp. nov., WGS of new members of the Eggerthellaceae.</title>
        <authorList>
            <person name="Danylec N."/>
            <person name="Stoll D.A."/>
            <person name="Doetsch A."/>
            <person name="Kulling S.E."/>
            <person name="Huch M."/>
        </authorList>
    </citation>
    <scope>NUCLEOTIDE SEQUENCE [LARGE SCALE GENOMIC DNA]</scope>
    <source>
        <strain evidence="8">ResAG-96</strain>
    </source>
</reference>
<evidence type="ECO:0000256" key="4">
    <source>
        <dbReference type="ARBA" id="ARBA00023002"/>
    </source>
</evidence>
<keyword evidence="3" id="KW-0274">FAD</keyword>
<dbReference type="Pfam" id="PF00890">
    <property type="entry name" value="FAD_binding_2"/>
    <property type="match status" value="1"/>
</dbReference>
<dbReference type="Gene3D" id="3.50.50.60">
    <property type="entry name" value="FAD/NAD(P)-binding domain"/>
    <property type="match status" value="1"/>
</dbReference>
<dbReference type="InterPro" id="IPR027477">
    <property type="entry name" value="Succ_DH/fumarate_Rdtase_cat_sf"/>
</dbReference>
<dbReference type="EMBL" id="PPEK01000001">
    <property type="protein sequence ID" value="PNV68569.1"/>
    <property type="molecule type" value="Genomic_DNA"/>
</dbReference>
<dbReference type="AlphaFoldDB" id="A0A2K2UE91"/>
<accession>A0A2K2UE91</accession>
<dbReference type="InterPro" id="IPR050315">
    <property type="entry name" value="FAD-oxidoreductase_2"/>
</dbReference>
<dbReference type="InterPro" id="IPR003953">
    <property type="entry name" value="FAD-dep_OxRdtase_2_FAD-bd"/>
</dbReference>
<dbReference type="PANTHER" id="PTHR43400:SF7">
    <property type="entry name" value="FAD-DEPENDENT OXIDOREDUCTASE 2 FAD BINDING DOMAIN-CONTAINING PROTEIN"/>
    <property type="match status" value="1"/>
</dbReference>
<dbReference type="InterPro" id="IPR006311">
    <property type="entry name" value="TAT_signal"/>
</dbReference>
<evidence type="ECO:0000313" key="8">
    <source>
        <dbReference type="Proteomes" id="UP000236197"/>
    </source>
</evidence>
<dbReference type="SUPFAM" id="SSF51905">
    <property type="entry name" value="FAD/NAD(P)-binding domain"/>
    <property type="match status" value="1"/>
</dbReference>
<evidence type="ECO:0000256" key="5">
    <source>
        <dbReference type="SAM" id="MobiDB-lite"/>
    </source>
</evidence>
<comment type="caution">
    <text evidence="7">The sequence shown here is derived from an EMBL/GenBank/DDBJ whole genome shotgun (WGS) entry which is preliminary data.</text>
</comment>
<dbReference type="Gene3D" id="3.90.700.10">
    <property type="entry name" value="Succinate dehydrogenase/fumarate reductase flavoprotein, catalytic domain"/>
    <property type="match status" value="1"/>
</dbReference>